<keyword evidence="1" id="KW-1133">Transmembrane helix</keyword>
<feature type="transmembrane region" description="Helical" evidence="1">
    <location>
        <begin position="95"/>
        <end position="117"/>
    </location>
</feature>
<gene>
    <name evidence="2" type="ORF">GCM10011572_14700</name>
</gene>
<protein>
    <recommendedName>
        <fullName evidence="4">Anti-sigma factor</fullName>
    </recommendedName>
</protein>
<accession>A0ABQ1KES9</accession>
<evidence type="ECO:0000313" key="2">
    <source>
        <dbReference type="EMBL" id="GGB93794.1"/>
    </source>
</evidence>
<dbReference type="Proteomes" id="UP000622638">
    <property type="component" value="Unassembled WGS sequence"/>
</dbReference>
<reference evidence="3" key="1">
    <citation type="journal article" date="2019" name="Int. J. Syst. Evol. Microbiol.">
        <title>The Global Catalogue of Microorganisms (GCM) 10K type strain sequencing project: providing services to taxonomists for standard genome sequencing and annotation.</title>
        <authorList>
            <consortium name="The Broad Institute Genomics Platform"/>
            <consortium name="The Broad Institute Genome Sequencing Center for Infectious Disease"/>
            <person name="Wu L."/>
            <person name="Ma J."/>
        </authorList>
    </citation>
    <scope>NUCLEOTIDE SEQUENCE [LARGE SCALE GENOMIC DNA]</scope>
    <source>
        <strain evidence="3">CGMCC 1.15931</strain>
    </source>
</reference>
<sequence>MDQHKLRTLVFEKTGVKVDIDDPIFALVALNEAVLAEAVERHVERIDAASVALAARLGVADAGMPLVPPAPAPAATANAPSAPSAPSAPAPAARLLPVALGAAAFGAVLVLLGQALFFRPAAPAPVTVPAPLTSAQIAAIATGEKFNRILPRLDARTRNAVQAEMGKP</sequence>
<evidence type="ECO:0008006" key="4">
    <source>
        <dbReference type="Google" id="ProtNLM"/>
    </source>
</evidence>
<keyword evidence="1" id="KW-0812">Transmembrane</keyword>
<dbReference type="EMBL" id="BMKG01000005">
    <property type="protein sequence ID" value="GGB93794.1"/>
    <property type="molecule type" value="Genomic_DNA"/>
</dbReference>
<proteinExistence type="predicted"/>
<comment type="caution">
    <text evidence="2">The sequence shown here is derived from an EMBL/GenBank/DDBJ whole genome shotgun (WGS) entry which is preliminary data.</text>
</comment>
<evidence type="ECO:0000256" key="1">
    <source>
        <dbReference type="SAM" id="Phobius"/>
    </source>
</evidence>
<dbReference type="RefSeq" id="WP_188915931.1">
    <property type="nucleotide sequence ID" value="NZ_BMKG01000005.1"/>
</dbReference>
<keyword evidence="1" id="KW-0472">Membrane</keyword>
<evidence type="ECO:0000313" key="3">
    <source>
        <dbReference type="Proteomes" id="UP000622638"/>
    </source>
</evidence>
<organism evidence="2 3">
    <name type="scientific">Pseudoduganella buxea</name>
    <dbReference type="NCBI Taxonomy" id="1949069"/>
    <lineage>
        <taxon>Bacteria</taxon>
        <taxon>Pseudomonadati</taxon>
        <taxon>Pseudomonadota</taxon>
        <taxon>Betaproteobacteria</taxon>
        <taxon>Burkholderiales</taxon>
        <taxon>Oxalobacteraceae</taxon>
        <taxon>Telluria group</taxon>
        <taxon>Pseudoduganella</taxon>
    </lineage>
</organism>
<keyword evidence="3" id="KW-1185">Reference proteome</keyword>
<name>A0ABQ1KES9_9BURK</name>